<keyword evidence="4" id="KW-1185">Reference proteome</keyword>
<feature type="compositionally biased region" description="Low complexity" evidence="1">
    <location>
        <begin position="614"/>
        <end position="624"/>
    </location>
</feature>
<accession>A0AAN9C1B9</accession>
<name>A0AAN9C1B9_9CAEN</name>
<dbReference type="InterPro" id="IPR011604">
    <property type="entry name" value="PDDEXK-like_dom_sf"/>
</dbReference>
<feature type="region of interest" description="Disordered" evidence="1">
    <location>
        <begin position="364"/>
        <end position="494"/>
    </location>
</feature>
<feature type="region of interest" description="Disordered" evidence="1">
    <location>
        <begin position="508"/>
        <end position="634"/>
    </location>
</feature>
<dbReference type="InterPro" id="IPR051703">
    <property type="entry name" value="NF-kappa-B_Signaling_Reg"/>
</dbReference>
<dbReference type="PANTHER" id="PTHR46609:SF6">
    <property type="entry name" value="EXONUCLEASE, PHAGE-TYPE_RECB, C-TERMINAL DOMAIN-CONTAINING PROTEIN-RELATED"/>
    <property type="match status" value="1"/>
</dbReference>
<dbReference type="GO" id="GO:0006281">
    <property type="term" value="P:DNA repair"/>
    <property type="evidence" value="ECO:0007669"/>
    <property type="project" value="UniProtKB-ARBA"/>
</dbReference>
<feature type="compositionally biased region" description="Gly residues" evidence="1">
    <location>
        <begin position="591"/>
        <end position="605"/>
    </location>
</feature>
<dbReference type="Gene3D" id="3.90.320.10">
    <property type="match status" value="1"/>
</dbReference>
<dbReference type="InterPro" id="IPR011335">
    <property type="entry name" value="Restrct_endonuc-II-like"/>
</dbReference>
<feature type="compositionally biased region" description="Basic and acidic residues" evidence="1">
    <location>
        <begin position="977"/>
        <end position="1025"/>
    </location>
</feature>
<protein>
    <recommendedName>
        <fullName evidence="2">YqaJ viral recombinase domain-containing protein</fullName>
    </recommendedName>
</protein>
<feature type="region of interest" description="Disordered" evidence="1">
    <location>
        <begin position="1194"/>
        <end position="1233"/>
    </location>
</feature>
<evidence type="ECO:0000313" key="3">
    <source>
        <dbReference type="EMBL" id="KAK7115439.1"/>
    </source>
</evidence>
<feature type="domain" description="YqaJ viral recombinase" evidence="2">
    <location>
        <begin position="11"/>
        <end position="163"/>
    </location>
</feature>
<dbReference type="InterPro" id="IPR019080">
    <property type="entry name" value="YqaJ_viral_recombinase"/>
</dbReference>
<reference evidence="3 4" key="1">
    <citation type="submission" date="2024-02" db="EMBL/GenBank/DDBJ databases">
        <title>Chromosome-scale genome assembly of the rough periwinkle Littorina saxatilis.</title>
        <authorList>
            <person name="De Jode A."/>
            <person name="Faria R."/>
            <person name="Formenti G."/>
            <person name="Sims Y."/>
            <person name="Smith T.P."/>
            <person name="Tracey A."/>
            <person name="Wood J.M.D."/>
            <person name="Zagrodzka Z.B."/>
            <person name="Johannesson K."/>
            <person name="Butlin R.K."/>
            <person name="Leder E.H."/>
        </authorList>
    </citation>
    <scope>NUCLEOTIDE SEQUENCE [LARGE SCALE GENOMIC DNA]</scope>
    <source>
        <strain evidence="3">Snail1</strain>
        <tissue evidence="3">Muscle</tissue>
    </source>
</reference>
<feature type="compositionally biased region" description="Polar residues" evidence="1">
    <location>
        <begin position="465"/>
        <end position="491"/>
    </location>
</feature>
<feature type="compositionally biased region" description="Polar residues" evidence="1">
    <location>
        <begin position="719"/>
        <end position="728"/>
    </location>
</feature>
<feature type="compositionally biased region" description="Low complexity" evidence="1">
    <location>
        <begin position="540"/>
        <end position="562"/>
    </location>
</feature>
<feature type="compositionally biased region" description="Low complexity" evidence="1">
    <location>
        <begin position="508"/>
        <end position="527"/>
    </location>
</feature>
<evidence type="ECO:0000259" key="2">
    <source>
        <dbReference type="Pfam" id="PF09588"/>
    </source>
</evidence>
<feature type="compositionally biased region" description="Polar residues" evidence="1">
    <location>
        <begin position="874"/>
        <end position="884"/>
    </location>
</feature>
<comment type="caution">
    <text evidence="3">The sequence shown here is derived from an EMBL/GenBank/DDBJ whole genome shotgun (WGS) entry which is preliminary data.</text>
</comment>
<feature type="compositionally biased region" description="Polar residues" evidence="1">
    <location>
        <begin position="380"/>
        <end position="390"/>
    </location>
</feature>
<feature type="compositionally biased region" description="Basic and acidic residues" evidence="1">
    <location>
        <begin position="938"/>
        <end position="967"/>
    </location>
</feature>
<feature type="compositionally biased region" description="Low complexity" evidence="1">
    <location>
        <begin position="570"/>
        <end position="590"/>
    </location>
</feature>
<feature type="compositionally biased region" description="Polar residues" evidence="1">
    <location>
        <begin position="904"/>
        <end position="916"/>
    </location>
</feature>
<organism evidence="3 4">
    <name type="scientific">Littorina saxatilis</name>
    <dbReference type="NCBI Taxonomy" id="31220"/>
    <lineage>
        <taxon>Eukaryota</taxon>
        <taxon>Metazoa</taxon>
        <taxon>Spiralia</taxon>
        <taxon>Lophotrochozoa</taxon>
        <taxon>Mollusca</taxon>
        <taxon>Gastropoda</taxon>
        <taxon>Caenogastropoda</taxon>
        <taxon>Littorinimorpha</taxon>
        <taxon>Littorinoidea</taxon>
        <taxon>Littorinidae</taxon>
        <taxon>Littorina</taxon>
    </lineage>
</organism>
<evidence type="ECO:0000313" key="4">
    <source>
        <dbReference type="Proteomes" id="UP001374579"/>
    </source>
</evidence>
<feature type="region of interest" description="Disordered" evidence="1">
    <location>
        <begin position="646"/>
        <end position="754"/>
    </location>
</feature>
<sequence>MEHRVKQRSADWFKLRRTVPLTASQFADAVGVGKGRPFHFLQSVVEKPSCVSNEDDVGSTERQNLQHGQKMEIIIREAYELLTGMRVQETGFWVPTKESSMHGSVGASPDGVVVNSDDTSRVFGLVEFKAPIHKLYNKVAGTRDGIPRHYMIQIQGQMAICGAPWCDFMAICSKTREIMLKRVFFQPRYWEHISSRLRQFCFALEETEIMRELGRDVYSGAMTRRLQQQSMQETLFPAEDIITVENLLICPAPGMFRGPSGKLLSFHILVGETYTLPSTLSRYSHQLLAKVDVEIRRKPSPEKKGGSPLGEEEEEETGGACHKVFCEMDLRPPESPERVFGDVISIFDADHREEGSDMAEMLTEPSYSSDTGQAPEVTHHTSSPAASSGRESAVEKVGAQVSESNSNKAPERPTPASPAVTNSSKDGQGATTRFMSTSSETPMPSKPKAQSLPYRKISRLGSSPKEPNSASTVKAASSGSMLRSTPPGNSSPAAAAKNLPVAAVSGGLPRAAVSASSPRAAVSGSPRVAAPRGGKGQVSARGQVAARGQGQTAGRGQVQTAGRGHDQAAVRGRGLTTVRGRGQTAVRGRGQASGRGQGQTAGRGRGQTTERGRGQTTERGLGQTAGRGQVAGKVHQAAVAVNNTARSSALATSSTATPTSSPASSNTAAKAQQPTSAHQDKPALRSAKSEWEVAASRGTQSAAAQRTPPSAHSRDGNIPASSEAQSQDSGKDVQAASGAATPVGSTPKVGGQGKDMQWSALVATSGSSFVPPGLTLLSAGDSSEGARPQAGDTQVGNKAGATQQNDTGGKPLDLAQKRPHPLQDARQEVQSKKPLLEKPADKNNSGPSQQMRQSVSTERTPTQQRESLSAERTFGQQRGSVPTTERTHAQQRESSSAERLFGQQRGSTSMERTLGQQGEPMSVDRNPIHRPWQGLGQEESREYHRGDPARRPDRDMPHFDTPAHAHEGGGPGQRPRGWGDRERPQDMSFKRGPGFEDRGGHRMHPMMERDRSPDRSRTMDRERPQDVGLQRMPERVGARIPSLLNRERDRPGPENRVFDYDHQDHIVSQDLQRRRQAALAQSQNARTIPVSAALQFDSVRRLPLDEQLRRQEMSQRELFGVSRGGALDAVGAEGAALREQRQRQIQQLHQQSLLRQQQLHPASQLAGLMAPLHGSWSGGQALRPELQHRLELQPHLIDPRFPGARVMDPRLGRDGNQGQHPRGFPPGRHHFDY</sequence>
<feature type="compositionally biased region" description="Polar residues" evidence="1">
    <location>
        <begin position="697"/>
        <end position="710"/>
    </location>
</feature>
<feature type="compositionally biased region" description="Basic and acidic residues" evidence="1">
    <location>
        <begin position="821"/>
        <end position="841"/>
    </location>
</feature>
<dbReference type="AlphaFoldDB" id="A0AAN9C1B9"/>
<proteinExistence type="predicted"/>
<dbReference type="CDD" id="cd22343">
    <property type="entry name" value="PDDEXK_lambda_exonuclease-like"/>
    <property type="match status" value="1"/>
</dbReference>
<gene>
    <name evidence="3" type="ORF">V1264_001299</name>
</gene>
<feature type="compositionally biased region" description="Low complexity" evidence="1">
    <location>
        <begin position="646"/>
        <end position="671"/>
    </location>
</feature>
<feature type="region of interest" description="Disordered" evidence="1">
    <location>
        <begin position="766"/>
        <end position="1026"/>
    </location>
</feature>
<dbReference type="Proteomes" id="UP001374579">
    <property type="component" value="Unassembled WGS sequence"/>
</dbReference>
<feature type="compositionally biased region" description="Polar residues" evidence="1">
    <location>
        <begin position="791"/>
        <end position="807"/>
    </location>
</feature>
<feature type="compositionally biased region" description="Polar residues" evidence="1">
    <location>
        <begin position="842"/>
        <end position="867"/>
    </location>
</feature>
<dbReference type="SUPFAM" id="SSF52980">
    <property type="entry name" value="Restriction endonuclease-like"/>
    <property type="match status" value="1"/>
</dbReference>
<feature type="compositionally biased region" description="Polar residues" evidence="1">
    <location>
        <begin position="419"/>
        <end position="442"/>
    </location>
</feature>
<dbReference type="PANTHER" id="PTHR46609">
    <property type="entry name" value="EXONUCLEASE, PHAGE-TYPE/RECB, C-TERMINAL DOMAIN-CONTAINING PROTEIN"/>
    <property type="match status" value="1"/>
</dbReference>
<evidence type="ECO:0000256" key="1">
    <source>
        <dbReference type="SAM" id="MobiDB-lite"/>
    </source>
</evidence>
<dbReference type="EMBL" id="JBAMIC010000001">
    <property type="protein sequence ID" value="KAK7115439.1"/>
    <property type="molecule type" value="Genomic_DNA"/>
</dbReference>
<feature type="compositionally biased region" description="Basic and acidic residues" evidence="1">
    <location>
        <begin position="678"/>
        <end position="691"/>
    </location>
</feature>
<feature type="region of interest" description="Disordered" evidence="1">
    <location>
        <begin position="298"/>
        <end position="318"/>
    </location>
</feature>
<dbReference type="Pfam" id="PF09588">
    <property type="entry name" value="YqaJ"/>
    <property type="match status" value="1"/>
</dbReference>